<dbReference type="InterPro" id="IPR015421">
    <property type="entry name" value="PyrdxlP-dep_Trfase_major"/>
</dbReference>
<evidence type="ECO:0000313" key="3">
    <source>
        <dbReference type="Proteomes" id="UP000266673"/>
    </source>
</evidence>
<gene>
    <name evidence="2" type="ORF">C2G38_2004016</name>
</gene>
<dbReference type="Gene3D" id="3.90.1150.10">
    <property type="entry name" value="Aspartate Aminotransferase, domain 1"/>
    <property type="match status" value="1"/>
</dbReference>
<dbReference type="InterPro" id="IPR015424">
    <property type="entry name" value="PyrdxlP-dep_Trfase"/>
</dbReference>
<dbReference type="PANTHER" id="PTHR14237:SF80">
    <property type="entry name" value="MOLYBDENUM COFACTOR SULFURASE"/>
    <property type="match status" value="1"/>
</dbReference>
<dbReference type="Proteomes" id="UP000266673">
    <property type="component" value="Unassembled WGS sequence"/>
</dbReference>
<protein>
    <submittedName>
        <fullName evidence="2">Pyridoxal phosphate-dependent transferase</fullName>
    </submittedName>
</protein>
<dbReference type="InterPro" id="IPR000192">
    <property type="entry name" value="Aminotrans_V_dom"/>
</dbReference>
<evidence type="ECO:0000259" key="1">
    <source>
        <dbReference type="Pfam" id="PF00266"/>
    </source>
</evidence>
<keyword evidence="2" id="KW-0808">Transferase</keyword>
<keyword evidence="3" id="KW-1185">Reference proteome</keyword>
<dbReference type="EMBL" id="QKWP01001020">
    <property type="protein sequence ID" value="RIB12473.1"/>
    <property type="molecule type" value="Genomic_DNA"/>
</dbReference>
<feature type="domain" description="Aminotransferase class V" evidence="1">
    <location>
        <begin position="92"/>
        <end position="524"/>
    </location>
</feature>
<dbReference type="PANTHER" id="PTHR14237">
    <property type="entry name" value="MOLYBDOPTERIN COFACTOR SULFURASE MOSC"/>
    <property type="match status" value="1"/>
</dbReference>
<dbReference type="OrthoDB" id="10264306at2759"/>
<dbReference type="InterPro" id="IPR015422">
    <property type="entry name" value="PyrdxlP-dep_Trfase_small"/>
</dbReference>
<dbReference type="AlphaFoldDB" id="A0A397UY56"/>
<organism evidence="2 3">
    <name type="scientific">Gigaspora rosea</name>
    <dbReference type="NCBI Taxonomy" id="44941"/>
    <lineage>
        <taxon>Eukaryota</taxon>
        <taxon>Fungi</taxon>
        <taxon>Fungi incertae sedis</taxon>
        <taxon>Mucoromycota</taxon>
        <taxon>Glomeromycotina</taxon>
        <taxon>Glomeromycetes</taxon>
        <taxon>Diversisporales</taxon>
        <taxon>Gigasporaceae</taxon>
        <taxon>Gigaspora</taxon>
    </lineage>
</organism>
<reference evidence="2 3" key="1">
    <citation type="submission" date="2018-06" db="EMBL/GenBank/DDBJ databases">
        <title>Comparative genomics reveals the genomic features of Rhizophagus irregularis, R. cerebriforme, R. diaphanum and Gigaspora rosea, and their symbiotic lifestyle signature.</title>
        <authorList>
            <person name="Morin E."/>
            <person name="San Clemente H."/>
            <person name="Chen E.C.H."/>
            <person name="De La Providencia I."/>
            <person name="Hainaut M."/>
            <person name="Kuo A."/>
            <person name="Kohler A."/>
            <person name="Murat C."/>
            <person name="Tang N."/>
            <person name="Roy S."/>
            <person name="Loubradou J."/>
            <person name="Henrissat B."/>
            <person name="Grigoriev I.V."/>
            <person name="Corradi N."/>
            <person name="Roux C."/>
            <person name="Martin F.M."/>
        </authorList>
    </citation>
    <scope>NUCLEOTIDE SEQUENCE [LARGE SCALE GENOMIC DNA]</scope>
    <source>
        <strain evidence="2 3">DAOM 194757</strain>
    </source>
</reference>
<dbReference type="GO" id="GO:0008265">
    <property type="term" value="F:molybdenum cofactor sulfurtransferase activity"/>
    <property type="evidence" value="ECO:0007669"/>
    <property type="project" value="TreeGrafter"/>
</dbReference>
<dbReference type="Gene3D" id="3.40.640.10">
    <property type="entry name" value="Type I PLP-dependent aspartate aminotransferase-like (Major domain)"/>
    <property type="match status" value="1"/>
</dbReference>
<dbReference type="SUPFAM" id="SSF53383">
    <property type="entry name" value="PLP-dependent transferases"/>
    <property type="match status" value="1"/>
</dbReference>
<accession>A0A397UY56</accession>
<dbReference type="Pfam" id="PF00266">
    <property type="entry name" value="Aminotran_5"/>
    <property type="match status" value="1"/>
</dbReference>
<sequence length="587" mass="66530">MAPGVPGIPVKLDSPRELNHKPSKEALVKFSKPRRYNDIEKFDQFERFDKIDNSPEKSEKVEFLREFSNKYGYNGKIDSILENEYPHLKDTTYLDHTGATIYPKSAIDSFADDLRNNCFGNPHSKNSSSQLSTERVDRVRARVLSHFNASPNDYQVVFTQNATAAIKMVGEIFPWTYGKSSFRYMRENHNSIVGLRRFAEENNSPDVKVVTAKDLESMFNAYSEHRNVNLPPETNNSIVYGLFAYPAQCNFSGKKFPLSWVKKIKSFDTDNSKILILLDTAAYVSCSPLSLADKDDSPDFLAISFYKMFGFPTGLGALIVKNELSSILKKRYFGGGTIRAVAYDRSWQMFRKDLSARFEDGTINFLNIIALEHSFNAMEKIYGNPFFIKEHLTTLSTFLHRKLSSLRHLNGNPLCVLYSDNDYSDSSLQGPIFNFNLKRADGSWIGYREVEAAANERGINLRVGAFCNPGSLAKWLKFTPDQVMAGFLEGKECDDDIDVFKGRIVGSVRVSLGAMTTIDDVLKLLAFLREYIDNSTSATPLQHKSSSRVLSKHSSHLSQKVEMSITHPNMMVEKMTYSRDLLPKQLE</sequence>
<name>A0A397UY56_9GLOM</name>
<dbReference type="GO" id="GO:0043545">
    <property type="term" value="P:molybdopterin cofactor metabolic process"/>
    <property type="evidence" value="ECO:0007669"/>
    <property type="project" value="TreeGrafter"/>
</dbReference>
<comment type="caution">
    <text evidence="2">The sequence shown here is derived from an EMBL/GenBank/DDBJ whole genome shotgun (WGS) entry which is preliminary data.</text>
</comment>
<evidence type="ECO:0000313" key="2">
    <source>
        <dbReference type="EMBL" id="RIB12473.1"/>
    </source>
</evidence>
<dbReference type="STRING" id="44941.A0A397UY56"/>
<proteinExistence type="predicted"/>